<protein>
    <submittedName>
        <fullName evidence="2">Uncharacterized protein</fullName>
    </submittedName>
</protein>
<dbReference type="PANTHER" id="PTHR28075:SF1">
    <property type="entry name" value="DUF1748-DOMAIN-CONTAINING PROTEIN"/>
    <property type="match status" value="1"/>
</dbReference>
<dbReference type="EMBL" id="GG745355">
    <property type="protein sequence ID" value="KNE67947.1"/>
    <property type="molecule type" value="Genomic_DNA"/>
</dbReference>
<dbReference type="VEuPathDB" id="FungiDB:AMAG_19814"/>
<organism evidence="2 3">
    <name type="scientific">Allomyces macrogynus (strain ATCC 38327)</name>
    <name type="common">Allomyces javanicus var. macrogynus</name>
    <dbReference type="NCBI Taxonomy" id="578462"/>
    <lineage>
        <taxon>Eukaryota</taxon>
        <taxon>Fungi</taxon>
        <taxon>Fungi incertae sedis</taxon>
        <taxon>Blastocladiomycota</taxon>
        <taxon>Blastocladiomycetes</taxon>
        <taxon>Blastocladiales</taxon>
        <taxon>Blastocladiaceae</taxon>
        <taxon>Allomyces</taxon>
    </lineage>
</organism>
<evidence type="ECO:0000256" key="1">
    <source>
        <dbReference type="SAM" id="SignalP"/>
    </source>
</evidence>
<reference evidence="3" key="2">
    <citation type="submission" date="2009-11" db="EMBL/GenBank/DDBJ databases">
        <title>The Genome Sequence of Allomyces macrogynus strain ATCC 38327.</title>
        <authorList>
            <consortium name="The Broad Institute Genome Sequencing Platform"/>
            <person name="Russ C."/>
            <person name="Cuomo C."/>
            <person name="Shea T."/>
            <person name="Young S.K."/>
            <person name="Zeng Q."/>
            <person name="Koehrsen M."/>
            <person name="Haas B."/>
            <person name="Borodovsky M."/>
            <person name="Guigo R."/>
            <person name="Alvarado L."/>
            <person name="Berlin A."/>
            <person name="Borenstein D."/>
            <person name="Chen Z."/>
            <person name="Engels R."/>
            <person name="Freedman E."/>
            <person name="Gellesch M."/>
            <person name="Goldberg J."/>
            <person name="Griggs A."/>
            <person name="Gujja S."/>
            <person name="Heiman D."/>
            <person name="Hepburn T."/>
            <person name="Howarth C."/>
            <person name="Jen D."/>
            <person name="Larson L."/>
            <person name="Lewis B."/>
            <person name="Mehta T."/>
            <person name="Park D."/>
            <person name="Pearson M."/>
            <person name="Roberts A."/>
            <person name="Saif S."/>
            <person name="Shenoy N."/>
            <person name="Sisk P."/>
            <person name="Stolte C."/>
            <person name="Sykes S."/>
            <person name="Walk T."/>
            <person name="White J."/>
            <person name="Yandava C."/>
            <person name="Burger G."/>
            <person name="Gray M.W."/>
            <person name="Holland P.W.H."/>
            <person name="King N."/>
            <person name="Lang F.B.F."/>
            <person name="Roger A.J."/>
            <person name="Ruiz-Trillo I."/>
            <person name="Lander E."/>
            <person name="Nusbaum C."/>
        </authorList>
    </citation>
    <scope>NUCLEOTIDE SEQUENCE [LARGE SCALE GENOMIC DNA]</scope>
    <source>
        <strain evidence="3">ATCC 38327</strain>
    </source>
</reference>
<sequence length="75" mass="8442">MSRLLSFAFDAVLVSTVFAGIRRSAGISPPGLATDQVQNEGIKFVLDKYFESGEWVMDRSVELLQRFPTAFERKN</sequence>
<accession>A0A0L0SZK8</accession>
<dbReference type="Proteomes" id="UP000054350">
    <property type="component" value="Unassembled WGS sequence"/>
</dbReference>
<feature type="signal peptide" evidence="1">
    <location>
        <begin position="1"/>
        <end position="19"/>
    </location>
</feature>
<gene>
    <name evidence="2" type="ORF">AMAG_19814</name>
</gene>
<dbReference type="GO" id="GO:0005737">
    <property type="term" value="C:cytoplasm"/>
    <property type="evidence" value="ECO:0007669"/>
    <property type="project" value="TreeGrafter"/>
</dbReference>
<keyword evidence="1" id="KW-0732">Signal</keyword>
<dbReference type="OMA" id="NAKWCAD"/>
<dbReference type="AlphaFoldDB" id="A0A0L0SZK8"/>
<dbReference type="InterPro" id="IPR013726">
    <property type="entry name" value="Mitofissin"/>
</dbReference>
<reference evidence="2 3" key="1">
    <citation type="submission" date="2009-11" db="EMBL/GenBank/DDBJ databases">
        <title>Annotation of Allomyces macrogynus ATCC 38327.</title>
        <authorList>
            <consortium name="The Broad Institute Genome Sequencing Platform"/>
            <person name="Russ C."/>
            <person name="Cuomo C."/>
            <person name="Burger G."/>
            <person name="Gray M.W."/>
            <person name="Holland P.W.H."/>
            <person name="King N."/>
            <person name="Lang F.B.F."/>
            <person name="Roger A.J."/>
            <person name="Ruiz-Trillo I."/>
            <person name="Young S.K."/>
            <person name="Zeng Q."/>
            <person name="Gargeya S."/>
            <person name="Fitzgerald M."/>
            <person name="Haas B."/>
            <person name="Abouelleil A."/>
            <person name="Alvarado L."/>
            <person name="Arachchi H.M."/>
            <person name="Berlin A."/>
            <person name="Chapman S.B."/>
            <person name="Gearin G."/>
            <person name="Goldberg J."/>
            <person name="Griggs A."/>
            <person name="Gujja S."/>
            <person name="Hansen M."/>
            <person name="Heiman D."/>
            <person name="Howarth C."/>
            <person name="Larimer J."/>
            <person name="Lui A."/>
            <person name="MacDonald P.J.P."/>
            <person name="McCowen C."/>
            <person name="Montmayeur A."/>
            <person name="Murphy C."/>
            <person name="Neiman D."/>
            <person name="Pearson M."/>
            <person name="Priest M."/>
            <person name="Roberts A."/>
            <person name="Saif S."/>
            <person name="Shea T."/>
            <person name="Sisk P."/>
            <person name="Stolte C."/>
            <person name="Sykes S."/>
            <person name="Wortman J."/>
            <person name="Nusbaum C."/>
            <person name="Birren B."/>
        </authorList>
    </citation>
    <scope>NUCLEOTIDE SEQUENCE [LARGE SCALE GENOMIC DNA]</scope>
    <source>
        <strain evidence="2 3">ATCC 38327</strain>
    </source>
</reference>
<keyword evidence="3" id="KW-1185">Reference proteome</keyword>
<dbReference type="Pfam" id="PF08520">
    <property type="entry name" value="Mitofissin"/>
    <property type="match status" value="1"/>
</dbReference>
<evidence type="ECO:0000313" key="3">
    <source>
        <dbReference type="Proteomes" id="UP000054350"/>
    </source>
</evidence>
<dbReference type="STRING" id="578462.A0A0L0SZK8"/>
<feature type="chain" id="PRO_5005548322" evidence="1">
    <location>
        <begin position="20"/>
        <end position="75"/>
    </location>
</feature>
<dbReference type="OrthoDB" id="16824at2759"/>
<name>A0A0L0SZK8_ALLM3</name>
<dbReference type="PANTHER" id="PTHR28075">
    <property type="entry name" value="CHROMOSOME 16, WHOLE GENOME SHOTGUN SEQUENCE"/>
    <property type="match status" value="1"/>
</dbReference>
<evidence type="ECO:0000313" key="2">
    <source>
        <dbReference type="EMBL" id="KNE67947.1"/>
    </source>
</evidence>
<proteinExistence type="predicted"/>